<name>A0A5M6IHS4_9PROT</name>
<dbReference type="Proteomes" id="UP000324065">
    <property type="component" value="Unassembled WGS sequence"/>
</dbReference>
<sequence length="62" mass="6647">MAEHVLAETVGTVANERDITPIPDLAWASGVVLGWHRRAVVDRLGHAATTLQGVRKQPGFCA</sequence>
<comment type="caution">
    <text evidence="1">The sequence shown here is derived from an EMBL/GenBank/DDBJ whole genome shotgun (WGS) entry which is preliminary data.</text>
</comment>
<keyword evidence="2" id="KW-1185">Reference proteome</keyword>
<dbReference type="EMBL" id="VWPJ01000002">
    <property type="protein sequence ID" value="KAA5607128.1"/>
    <property type="molecule type" value="Genomic_DNA"/>
</dbReference>
<evidence type="ECO:0000313" key="1">
    <source>
        <dbReference type="EMBL" id="KAA5607128.1"/>
    </source>
</evidence>
<dbReference type="AlphaFoldDB" id="A0A5M6IHS4"/>
<proteinExistence type="predicted"/>
<gene>
    <name evidence="1" type="ORF">F1188_04300</name>
</gene>
<organism evidence="1 2">
    <name type="scientific">Roseospira marina</name>
    <dbReference type="NCBI Taxonomy" id="140057"/>
    <lineage>
        <taxon>Bacteria</taxon>
        <taxon>Pseudomonadati</taxon>
        <taxon>Pseudomonadota</taxon>
        <taxon>Alphaproteobacteria</taxon>
        <taxon>Rhodospirillales</taxon>
        <taxon>Rhodospirillaceae</taxon>
        <taxon>Roseospira</taxon>
    </lineage>
</organism>
<protein>
    <submittedName>
        <fullName evidence="1">Uncharacterized protein</fullName>
    </submittedName>
</protein>
<dbReference type="RefSeq" id="WP_150061139.1">
    <property type="nucleotide sequence ID" value="NZ_JACHII010000003.1"/>
</dbReference>
<accession>A0A5M6IHS4</accession>
<reference evidence="1 2" key="1">
    <citation type="submission" date="2019-09" db="EMBL/GenBank/DDBJ databases">
        <title>Genome sequence of Roseospira marina, one of the more divergent members of the non-sulfur purple photosynthetic bacterial family, the Rhodospirillaceae.</title>
        <authorList>
            <person name="Meyer T."/>
            <person name="Kyndt J."/>
        </authorList>
    </citation>
    <scope>NUCLEOTIDE SEQUENCE [LARGE SCALE GENOMIC DNA]</scope>
    <source>
        <strain evidence="1 2">DSM 15113</strain>
    </source>
</reference>
<evidence type="ECO:0000313" key="2">
    <source>
        <dbReference type="Proteomes" id="UP000324065"/>
    </source>
</evidence>